<dbReference type="InterPro" id="IPR047754">
    <property type="entry name" value="T3SS_SctI-like"/>
</dbReference>
<dbReference type="Proteomes" id="UP000571084">
    <property type="component" value="Unassembled WGS sequence"/>
</dbReference>
<dbReference type="EMBL" id="JACHHQ010000001">
    <property type="protein sequence ID" value="MBB5198830.1"/>
    <property type="molecule type" value="Genomic_DNA"/>
</dbReference>
<reference evidence="1 2" key="1">
    <citation type="submission" date="2020-08" db="EMBL/GenBank/DDBJ databases">
        <title>Genomic Encyclopedia of Type Strains, Phase IV (KMG-IV): sequencing the most valuable type-strain genomes for metagenomic binning, comparative biology and taxonomic classification.</title>
        <authorList>
            <person name="Goeker M."/>
        </authorList>
    </citation>
    <scope>NUCLEOTIDE SEQUENCE [LARGE SCALE GENOMIC DNA]</scope>
    <source>
        <strain evidence="1 2">DSM 23240</strain>
    </source>
</reference>
<keyword evidence="2" id="KW-1185">Reference proteome</keyword>
<evidence type="ECO:0000313" key="2">
    <source>
        <dbReference type="Proteomes" id="UP000571084"/>
    </source>
</evidence>
<organism evidence="1 2">
    <name type="scientific">Glaciimonas immobilis</name>
    <dbReference type="NCBI Taxonomy" id="728004"/>
    <lineage>
        <taxon>Bacteria</taxon>
        <taxon>Pseudomonadati</taxon>
        <taxon>Pseudomonadota</taxon>
        <taxon>Betaproteobacteria</taxon>
        <taxon>Burkholderiales</taxon>
        <taxon>Oxalobacteraceae</taxon>
        <taxon>Glaciimonas</taxon>
    </lineage>
</organism>
<evidence type="ECO:0008006" key="3">
    <source>
        <dbReference type="Google" id="ProtNLM"/>
    </source>
</evidence>
<dbReference type="RefSeq" id="WP_168053059.1">
    <property type="nucleotide sequence ID" value="NZ_JAAOZT010000002.1"/>
</dbReference>
<dbReference type="AlphaFoldDB" id="A0A840RQD8"/>
<sequence length="102" mass="11167">MTINAIANIERASSAKFSDISPNEMSSISLDDRLRDAFASSSVATQNEYQYFMSAVTNAKNITSPGALFELQVRLGDYKQEVEVISALTRKAVSTVETLLRA</sequence>
<proteinExistence type="predicted"/>
<gene>
    <name evidence="1" type="ORF">HNR39_000640</name>
</gene>
<evidence type="ECO:0000313" key="1">
    <source>
        <dbReference type="EMBL" id="MBB5198830.1"/>
    </source>
</evidence>
<dbReference type="NCBIfam" id="NF038054">
    <property type="entry name" value="T3SS_SctI"/>
    <property type="match status" value="1"/>
</dbReference>
<name>A0A840RQD8_9BURK</name>
<accession>A0A840RQD8</accession>
<comment type="caution">
    <text evidence="1">The sequence shown here is derived from an EMBL/GenBank/DDBJ whole genome shotgun (WGS) entry which is preliminary data.</text>
</comment>
<protein>
    <recommendedName>
        <fullName evidence="3">Type III secretion system protein PrgJ</fullName>
    </recommendedName>
</protein>